<dbReference type="PROSITE" id="PS51257">
    <property type="entry name" value="PROKAR_LIPOPROTEIN"/>
    <property type="match status" value="1"/>
</dbReference>
<name>A0ABX0U5B7_9FLAO</name>
<dbReference type="Gene3D" id="1.25.40.10">
    <property type="entry name" value="Tetratricopeptide repeat domain"/>
    <property type="match status" value="2"/>
</dbReference>
<gene>
    <name evidence="2" type="ORF">FHR24_000492</name>
</gene>
<keyword evidence="2" id="KW-0378">Hydrolase</keyword>
<evidence type="ECO:0000313" key="3">
    <source>
        <dbReference type="Proteomes" id="UP000745859"/>
    </source>
</evidence>
<keyword evidence="2" id="KW-0645">Protease</keyword>
<dbReference type="PROSITE" id="PS50005">
    <property type="entry name" value="TPR"/>
    <property type="match status" value="1"/>
</dbReference>
<reference evidence="2 3" key="1">
    <citation type="submission" date="2020-03" db="EMBL/GenBank/DDBJ databases">
        <title>Genomic Encyclopedia of Type Strains, Phase IV (KMG-IV): sequencing the most valuable type-strain genomes for metagenomic binning, comparative biology and taxonomic classification.</title>
        <authorList>
            <person name="Goeker M."/>
        </authorList>
    </citation>
    <scope>NUCLEOTIDE SEQUENCE [LARGE SCALE GENOMIC DNA]</scope>
    <source>
        <strain evidence="2 3">DSM 101599</strain>
    </source>
</reference>
<comment type="caution">
    <text evidence="2">The sequence shown here is derived from an EMBL/GenBank/DDBJ whole genome shotgun (WGS) entry which is preliminary data.</text>
</comment>
<dbReference type="SUPFAM" id="SSF48452">
    <property type="entry name" value="TPR-like"/>
    <property type="match status" value="1"/>
</dbReference>
<dbReference type="InterPro" id="IPR011990">
    <property type="entry name" value="TPR-like_helical_dom_sf"/>
</dbReference>
<proteinExistence type="predicted"/>
<dbReference type="SMART" id="SM00028">
    <property type="entry name" value="TPR"/>
    <property type="match status" value="2"/>
</dbReference>
<dbReference type="InterPro" id="IPR019734">
    <property type="entry name" value="TPR_rpt"/>
</dbReference>
<accession>A0ABX0U5B7</accession>
<evidence type="ECO:0000313" key="2">
    <source>
        <dbReference type="EMBL" id="NIJ44053.1"/>
    </source>
</evidence>
<dbReference type="Proteomes" id="UP000745859">
    <property type="component" value="Unassembled WGS sequence"/>
</dbReference>
<organism evidence="2 3">
    <name type="scientific">Wenyingzhuangia heitensis</name>
    <dbReference type="NCBI Taxonomy" id="1487859"/>
    <lineage>
        <taxon>Bacteria</taxon>
        <taxon>Pseudomonadati</taxon>
        <taxon>Bacteroidota</taxon>
        <taxon>Flavobacteriia</taxon>
        <taxon>Flavobacteriales</taxon>
        <taxon>Flavobacteriaceae</taxon>
        <taxon>Wenyingzhuangia</taxon>
    </lineage>
</organism>
<dbReference type="GO" id="GO:0006508">
    <property type="term" value="P:proteolysis"/>
    <property type="evidence" value="ECO:0007669"/>
    <property type="project" value="UniProtKB-KW"/>
</dbReference>
<keyword evidence="1" id="KW-0802">TPR repeat</keyword>
<dbReference type="GO" id="GO:0008233">
    <property type="term" value="F:peptidase activity"/>
    <property type="evidence" value="ECO:0007669"/>
    <property type="project" value="UniProtKB-KW"/>
</dbReference>
<dbReference type="RefSeq" id="WP_167183367.1">
    <property type="nucleotide sequence ID" value="NZ_JAASQL010000001.1"/>
</dbReference>
<keyword evidence="3" id="KW-1185">Reference proteome</keyword>
<sequence>MKYLNKTIAIASIAILTVSCSKNSNNVVQLKDIKTYLRVQPDKELIKTQKNIAFWSRKLEATPSQFPYKVQLAGLENQLFSKTGSIEHLKNAEYFLLDAINKTGHKNSGYLRALAKNYISQHQFKKALDLLQKAEVNGDKKQETIKMLFDVNLELGNDETAEAYLRKIENKRSFDYLIRIAKWQDHIGHLDATISYMEEALAVVTEKEYKGLELWCITNLADYYGHYGDIQKSYEYYLKALELNPHNYYSLKKIAWISFSNDRNIQEAKAILSFLDKNYQGVDVDLLVYEIALYENNQVENSYNSYWSQVQNSAYGDMYNAYNFDIFVHQKKYEQAYQIALKEVENRPTVSSYSMLALALTYVDKPLVGLEIINTKNVLKSYEPLVLLRVAKVYELNGKADKVAPIKQELLGAYFELGPVKIMEVQKL</sequence>
<evidence type="ECO:0000256" key="1">
    <source>
        <dbReference type="PROSITE-ProRule" id="PRU00339"/>
    </source>
</evidence>
<protein>
    <submittedName>
        <fullName evidence="2">Zn-dependent protease</fullName>
    </submittedName>
</protein>
<feature type="repeat" description="TPR" evidence="1">
    <location>
        <begin position="214"/>
        <end position="247"/>
    </location>
</feature>
<dbReference type="EMBL" id="JAASQL010000001">
    <property type="protein sequence ID" value="NIJ44053.1"/>
    <property type="molecule type" value="Genomic_DNA"/>
</dbReference>